<evidence type="ECO:0000313" key="2">
    <source>
        <dbReference type="EMBL" id="WVZ14756.1"/>
    </source>
</evidence>
<keyword evidence="3" id="KW-1185">Reference proteome</keyword>
<sequence>MKAQADLKRKENNFDIGDWVFLKLRPHMQKSVLSRINAKLSARYYGPFEIIDRMGTVAYRLKLPETTRIHPVFHVFLLKKAVGNYKMQSELPTGLGGDGVDTWVPFTVLASRVVVKHGERVKQWLKQWAAKPIEETTWEDVVVIRSQFPDLNLEEKIAINGRGNDGDQEGSFVPEEMIVQEATTKPKEWIVYKRKGKRSDIGKENIELAKLVIERVESHYLRSMRR</sequence>
<organism evidence="2 3">
    <name type="scientific">Vigna mungo</name>
    <name type="common">Black gram</name>
    <name type="synonym">Phaseolus mungo</name>
    <dbReference type="NCBI Taxonomy" id="3915"/>
    <lineage>
        <taxon>Eukaryota</taxon>
        <taxon>Viridiplantae</taxon>
        <taxon>Streptophyta</taxon>
        <taxon>Embryophyta</taxon>
        <taxon>Tracheophyta</taxon>
        <taxon>Spermatophyta</taxon>
        <taxon>Magnoliopsida</taxon>
        <taxon>eudicotyledons</taxon>
        <taxon>Gunneridae</taxon>
        <taxon>Pentapetalae</taxon>
        <taxon>rosids</taxon>
        <taxon>fabids</taxon>
        <taxon>Fabales</taxon>
        <taxon>Fabaceae</taxon>
        <taxon>Papilionoideae</taxon>
        <taxon>50 kb inversion clade</taxon>
        <taxon>NPAAA clade</taxon>
        <taxon>indigoferoid/millettioid clade</taxon>
        <taxon>Phaseoleae</taxon>
        <taxon>Vigna</taxon>
    </lineage>
</organism>
<dbReference type="AlphaFoldDB" id="A0AAQ3NR14"/>
<accession>A0AAQ3NR14</accession>
<dbReference type="Pfam" id="PF24626">
    <property type="entry name" value="SH3_Tf2-1"/>
    <property type="match status" value="1"/>
</dbReference>
<dbReference type="PANTHER" id="PTHR46148">
    <property type="entry name" value="CHROMO DOMAIN-CONTAINING PROTEIN"/>
    <property type="match status" value="1"/>
</dbReference>
<evidence type="ECO:0000313" key="3">
    <source>
        <dbReference type="Proteomes" id="UP001374535"/>
    </source>
</evidence>
<dbReference type="PANTHER" id="PTHR46148:SF52">
    <property type="entry name" value="OS04G0603800 PROTEIN"/>
    <property type="match status" value="1"/>
</dbReference>
<dbReference type="InterPro" id="IPR056924">
    <property type="entry name" value="SH3_Tf2-1"/>
</dbReference>
<proteinExistence type="predicted"/>
<reference evidence="2 3" key="1">
    <citation type="journal article" date="2023" name="Life. Sci Alliance">
        <title>Evolutionary insights into 3D genome organization and epigenetic landscape of Vigna mungo.</title>
        <authorList>
            <person name="Junaid A."/>
            <person name="Singh B."/>
            <person name="Bhatia S."/>
        </authorList>
    </citation>
    <scope>NUCLEOTIDE SEQUENCE [LARGE SCALE GENOMIC DNA]</scope>
    <source>
        <strain evidence="2">Urdbean</strain>
    </source>
</reference>
<protein>
    <recommendedName>
        <fullName evidence="1">Tf2-1-like SH3-like domain-containing protein</fullName>
    </recommendedName>
</protein>
<gene>
    <name evidence="2" type="ORF">V8G54_012322</name>
</gene>
<evidence type="ECO:0000259" key="1">
    <source>
        <dbReference type="Pfam" id="PF24626"/>
    </source>
</evidence>
<feature type="domain" description="Tf2-1-like SH3-like" evidence="1">
    <location>
        <begin position="17"/>
        <end position="81"/>
    </location>
</feature>
<dbReference type="EMBL" id="CP144697">
    <property type="protein sequence ID" value="WVZ14756.1"/>
    <property type="molecule type" value="Genomic_DNA"/>
</dbReference>
<name>A0AAQ3NR14_VIGMU</name>
<dbReference type="Proteomes" id="UP001374535">
    <property type="component" value="Chromosome 4"/>
</dbReference>